<keyword evidence="3" id="KW-1185">Reference proteome</keyword>
<dbReference type="EMBL" id="JACOOO010000004">
    <property type="protein sequence ID" value="MBC5627758.1"/>
    <property type="molecule type" value="Genomic_DNA"/>
</dbReference>
<feature type="transmembrane region" description="Helical" evidence="1">
    <location>
        <begin position="9"/>
        <end position="26"/>
    </location>
</feature>
<accession>A0ABR7DAN6</accession>
<sequence length="62" mass="6938">MEKLKLSRNLWILAGICFLIAFTFSIGDNKSLSLLLLQGVTAILCFVNAFLNHININKNNKS</sequence>
<evidence type="ECO:0000256" key="1">
    <source>
        <dbReference type="SAM" id="Phobius"/>
    </source>
</evidence>
<dbReference type="Proteomes" id="UP000596929">
    <property type="component" value="Unassembled WGS sequence"/>
</dbReference>
<keyword evidence="1" id="KW-0472">Membrane</keyword>
<dbReference type="RefSeq" id="WP_032119732.1">
    <property type="nucleotide sequence ID" value="NZ_JACOOO010000004.1"/>
</dbReference>
<name>A0ABR7DAN6_9CLOT</name>
<proteinExistence type="predicted"/>
<keyword evidence="1" id="KW-0812">Transmembrane</keyword>
<feature type="transmembrane region" description="Helical" evidence="1">
    <location>
        <begin position="32"/>
        <end position="51"/>
    </location>
</feature>
<evidence type="ECO:0000313" key="2">
    <source>
        <dbReference type="EMBL" id="MBC5627758.1"/>
    </source>
</evidence>
<organism evidence="2 3">
    <name type="scientific">Clostridium hominis</name>
    <dbReference type="NCBI Taxonomy" id="2763036"/>
    <lineage>
        <taxon>Bacteria</taxon>
        <taxon>Bacillati</taxon>
        <taxon>Bacillota</taxon>
        <taxon>Clostridia</taxon>
        <taxon>Eubacteriales</taxon>
        <taxon>Clostridiaceae</taxon>
        <taxon>Clostridium</taxon>
    </lineage>
</organism>
<reference evidence="2 3" key="1">
    <citation type="submission" date="2020-08" db="EMBL/GenBank/DDBJ databases">
        <title>Genome public.</title>
        <authorList>
            <person name="Liu C."/>
            <person name="Sun Q."/>
        </authorList>
    </citation>
    <scope>NUCLEOTIDE SEQUENCE [LARGE SCALE GENOMIC DNA]</scope>
    <source>
        <strain evidence="2 3">NSJ-6</strain>
    </source>
</reference>
<keyword evidence="1" id="KW-1133">Transmembrane helix</keyword>
<protein>
    <submittedName>
        <fullName evidence="2">Uncharacterized protein</fullName>
    </submittedName>
</protein>
<comment type="caution">
    <text evidence="2">The sequence shown here is derived from an EMBL/GenBank/DDBJ whole genome shotgun (WGS) entry which is preliminary data.</text>
</comment>
<evidence type="ECO:0000313" key="3">
    <source>
        <dbReference type="Proteomes" id="UP000596929"/>
    </source>
</evidence>
<gene>
    <name evidence="2" type="ORF">H8S20_02520</name>
</gene>